<feature type="domain" description="Transglutaminase-like" evidence="1">
    <location>
        <begin position="153"/>
        <end position="212"/>
    </location>
</feature>
<dbReference type="AlphaFoldDB" id="A0A401USF5"/>
<evidence type="ECO:0000313" key="2">
    <source>
        <dbReference type="EMBL" id="GCD12473.1"/>
    </source>
</evidence>
<reference evidence="2 3" key="1">
    <citation type="submission" date="2018-11" db="EMBL/GenBank/DDBJ databases">
        <title>Genome sequencing and assembly of Clostridium tagluense strain A121.</title>
        <authorList>
            <person name="Murakami T."/>
            <person name="Segawa T."/>
            <person name="Shcherbakova V.A."/>
            <person name="Mori H."/>
            <person name="Yoshimura Y."/>
        </authorList>
    </citation>
    <scope>NUCLEOTIDE SEQUENCE [LARGE SCALE GENOMIC DNA]</scope>
    <source>
        <strain evidence="2 3">A121</strain>
    </source>
</reference>
<dbReference type="PANTHER" id="PTHR35532:SF5">
    <property type="entry name" value="CARBOHYDRATE-BINDING DOMAIN-CONTAINING PROTEIN"/>
    <property type="match status" value="1"/>
</dbReference>
<dbReference type="Pfam" id="PF01841">
    <property type="entry name" value="Transglut_core"/>
    <property type="match status" value="2"/>
</dbReference>
<dbReference type="RefSeq" id="WP_185732869.1">
    <property type="nucleotide sequence ID" value="NZ_BHYK01000034.1"/>
</dbReference>
<keyword evidence="3" id="KW-1185">Reference proteome</keyword>
<evidence type="ECO:0000259" key="1">
    <source>
        <dbReference type="SMART" id="SM00460"/>
    </source>
</evidence>
<name>A0A401USF5_9CLOT</name>
<protein>
    <submittedName>
        <fullName evidence="2">Transglutaminase</fullName>
    </submittedName>
</protein>
<proteinExistence type="predicted"/>
<organism evidence="2 3">
    <name type="scientific">Clostridium tagluense</name>
    <dbReference type="NCBI Taxonomy" id="360422"/>
    <lineage>
        <taxon>Bacteria</taxon>
        <taxon>Bacillati</taxon>
        <taxon>Bacillota</taxon>
        <taxon>Clostridia</taxon>
        <taxon>Eubacteriales</taxon>
        <taxon>Clostridiaceae</taxon>
        <taxon>Clostridium</taxon>
    </lineage>
</organism>
<dbReference type="EMBL" id="BHYK01000034">
    <property type="protein sequence ID" value="GCD12473.1"/>
    <property type="molecule type" value="Genomic_DNA"/>
</dbReference>
<comment type="caution">
    <text evidence="2">The sequence shown here is derived from an EMBL/GenBank/DDBJ whole genome shotgun (WGS) entry which is preliminary data.</text>
</comment>
<gene>
    <name evidence="2" type="ORF">Ctaglu_40960</name>
</gene>
<evidence type="ECO:0000313" key="3">
    <source>
        <dbReference type="Proteomes" id="UP000287872"/>
    </source>
</evidence>
<dbReference type="Gene3D" id="3.10.620.30">
    <property type="match status" value="1"/>
</dbReference>
<sequence length="863" mass="100678">MEYTDEVNQYVNHRFIEALDLFGYKKKDIIYKLSLCKEEERFLIEYLYSKMPLSDISNYDFELFYKYVEHAIFLRGNTPWAVKIPEDIFLNYVLHYRINNEDIEDCRKTFYDMIYHRLENKNMYEAVLEVNYWCAENATYKSTDERTASPLTVLKCSYGRCGEESTFTVTALRSVGIPARQIYTPRWAHCDDNHAWVEVWCDGRWRYLGACEPEPVLDKGWFTSAAARAMVIHSRAFSDYYKNEDIISKNNAVTTINNISKYADSKVFYVKVLNSKNMPVEKAIVRFEILNYSELVPVAILYTDEKGLAHINIGLGTIAINVVKSGRFICKMVDTKVSTEIIFNIDDAVDYEEKIGVEQIHIVPPVDKRPLTYNITEEEKDKAKKRFEYCNRAREEKNNKIVDAIDKIEYLGKYDCQIRNILLTAMGNYTEILQFLNCNHNDEDLKKRIDLLMCLSKKDYVDSRCSILNSHINSIDGFDKNYPKEIYFNYVLCPRIYKEKITDFKQFIINYFASNLKDGFIKNPTNVWNYIKGNITEILYHDYEELYTTPAEVLKIGRGGIIAKKILFVAICRSIGIPARINSSDLSIEYYKYCNENHRGFIKVDDKYSSVNSQVIINNINKIELKYYQNWTIALLENGVYRTFVLSKNILPGNKANISLAFGHYRILTSNRLPNGSIFVNKYTFEVKNKETKSINISLRDSKISDMLENYELEDFNLRDNNRNIIHASDLIKDEKSIIIWIEEGKEPTEHILNEIIERQQDFKNINGQIIFVLRDSSAKQNKTLQRVYELIPIIKTYFDDFSENVNTIARRMYLEPDKLPLVLVSNNCNNSKDINNNCINGIYACSGYNVGIGDLLIKIIKE</sequence>
<dbReference type="InterPro" id="IPR038765">
    <property type="entry name" value="Papain-like_cys_pep_sf"/>
</dbReference>
<dbReference type="Gene3D" id="2.60.40.1120">
    <property type="entry name" value="Carboxypeptidase-like, regulatory domain"/>
    <property type="match status" value="1"/>
</dbReference>
<dbReference type="PANTHER" id="PTHR35532">
    <property type="entry name" value="SIMILAR TO POLYHYDROXYALKANOATE DEPOLYMERASE"/>
    <property type="match status" value="1"/>
</dbReference>
<accession>A0A401USF5</accession>
<dbReference type="SMART" id="SM00460">
    <property type="entry name" value="TGc"/>
    <property type="match status" value="1"/>
</dbReference>
<dbReference type="SUPFAM" id="SSF54001">
    <property type="entry name" value="Cysteine proteinases"/>
    <property type="match status" value="2"/>
</dbReference>
<dbReference type="Proteomes" id="UP000287872">
    <property type="component" value="Unassembled WGS sequence"/>
</dbReference>
<dbReference type="InterPro" id="IPR002931">
    <property type="entry name" value="Transglutaminase-like"/>
</dbReference>